<dbReference type="Gene3D" id="3.30.390.30">
    <property type="match status" value="1"/>
</dbReference>
<protein>
    <submittedName>
        <fullName evidence="7">FAD-dependent oxidoreductase</fullName>
    </submittedName>
</protein>
<evidence type="ECO:0000256" key="3">
    <source>
        <dbReference type="ARBA" id="ARBA00022827"/>
    </source>
</evidence>
<proteinExistence type="predicted"/>
<dbReference type="GO" id="GO:0016651">
    <property type="term" value="F:oxidoreductase activity, acting on NAD(P)H"/>
    <property type="evidence" value="ECO:0007669"/>
    <property type="project" value="TreeGrafter"/>
</dbReference>
<dbReference type="InterPro" id="IPR050446">
    <property type="entry name" value="FAD-oxidoreductase/Apoptosis"/>
</dbReference>
<dbReference type="InterPro" id="IPR028202">
    <property type="entry name" value="Reductase_C"/>
</dbReference>
<dbReference type="Pfam" id="PF14759">
    <property type="entry name" value="Reductase_C"/>
    <property type="match status" value="1"/>
</dbReference>
<feature type="domain" description="FAD/NAD(P)-binding" evidence="5">
    <location>
        <begin position="15"/>
        <end position="316"/>
    </location>
</feature>
<evidence type="ECO:0000259" key="5">
    <source>
        <dbReference type="Pfam" id="PF07992"/>
    </source>
</evidence>
<keyword evidence="4" id="KW-0560">Oxidoreductase</keyword>
<evidence type="ECO:0000256" key="2">
    <source>
        <dbReference type="ARBA" id="ARBA00022630"/>
    </source>
</evidence>
<dbReference type="Gene3D" id="3.50.50.60">
    <property type="entry name" value="FAD/NAD(P)-binding domain"/>
    <property type="match status" value="2"/>
</dbReference>
<feature type="domain" description="Reductase C-terminal" evidence="6">
    <location>
        <begin position="335"/>
        <end position="411"/>
    </location>
</feature>
<evidence type="ECO:0000256" key="4">
    <source>
        <dbReference type="ARBA" id="ARBA00023002"/>
    </source>
</evidence>
<dbReference type="InterPro" id="IPR023753">
    <property type="entry name" value="FAD/NAD-binding_dom"/>
</dbReference>
<organism evidence="7 8">
    <name type="scientific">Glycomyces luteolus</name>
    <dbReference type="NCBI Taxonomy" id="2670330"/>
    <lineage>
        <taxon>Bacteria</taxon>
        <taxon>Bacillati</taxon>
        <taxon>Actinomycetota</taxon>
        <taxon>Actinomycetes</taxon>
        <taxon>Glycomycetales</taxon>
        <taxon>Glycomycetaceae</taxon>
        <taxon>Glycomyces</taxon>
    </lineage>
</organism>
<dbReference type="SUPFAM" id="SSF55424">
    <property type="entry name" value="FAD/NAD-linked reductases, dimerisation (C-terminal) domain"/>
    <property type="match status" value="1"/>
</dbReference>
<dbReference type="PRINTS" id="PR00368">
    <property type="entry name" value="FADPNR"/>
</dbReference>
<accession>A0A9X3SSQ0</accession>
<evidence type="ECO:0000313" key="7">
    <source>
        <dbReference type="EMBL" id="MDA1359428.1"/>
    </source>
</evidence>
<dbReference type="Proteomes" id="UP001146067">
    <property type="component" value="Unassembled WGS sequence"/>
</dbReference>
<dbReference type="PANTHER" id="PTHR43557">
    <property type="entry name" value="APOPTOSIS-INDUCING FACTOR 1"/>
    <property type="match status" value="1"/>
</dbReference>
<dbReference type="GO" id="GO:0005737">
    <property type="term" value="C:cytoplasm"/>
    <property type="evidence" value="ECO:0007669"/>
    <property type="project" value="TreeGrafter"/>
</dbReference>
<reference evidence="7" key="1">
    <citation type="submission" date="2022-12" db="EMBL/GenBank/DDBJ databases">
        <title>Gycomyces niveus sp.nov.,a novel actinomycete isolated from soil in Shouguan.</title>
        <authorList>
            <person name="Yang X."/>
        </authorList>
    </citation>
    <scope>NUCLEOTIDE SEQUENCE</scope>
    <source>
        <strain evidence="7">NEAU-A15</strain>
    </source>
</reference>
<comment type="caution">
    <text evidence="7">The sequence shown here is derived from an EMBL/GenBank/DDBJ whole genome shotgun (WGS) entry which is preliminary data.</text>
</comment>
<dbReference type="PANTHER" id="PTHR43557:SF2">
    <property type="entry name" value="RIESKE DOMAIN-CONTAINING PROTEIN-RELATED"/>
    <property type="match status" value="1"/>
</dbReference>
<dbReference type="RefSeq" id="WP_270109265.1">
    <property type="nucleotide sequence ID" value="NZ_JAPZVP010000005.1"/>
</dbReference>
<gene>
    <name evidence="7" type="ORF">O1R50_07340</name>
</gene>
<evidence type="ECO:0000313" key="8">
    <source>
        <dbReference type="Proteomes" id="UP001146067"/>
    </source>
</evidence>
<dbReference type="PRINTS" id="PR00411">
    <property type="entry name" value="PNDRDTASEI"/>
</dbReference>
<dbReference type="EMBL" id="JAPZVP010000005">
    <property type="protein sequence ID" value="MDA1359428.1"/>
    <property type="molecule type" value="Genomic_DNA"/>
</dbReference>
<dbReference type="Pfam" id="PF07992">
    <property type="entry name" value="Pyr_redox_2"/>
    <property type="match status" value="1"/>
</dbReference>
<dbReference type="SUPFAM" id="SSF51905">
    <property type="entry name" value="FAD/NAD(P)-binding domain"/>
    <property type="match status" value="1"/>
</dbReference>
<dbReference type="InterPro" id="IPR036188">
    <property type="entry name" value="FAD/NAD-bd_sf"/>
</dbReference>
<evidence type="ECO:0000259" key="6">
    <source>
        <dbReference type="Pfam" id="PF14759"/>
    </source>
</evidence>
<dbReference type="AlphaFoldDB" id="A0A9X3SSQ0"/>
<sequence>MNSAPYKETSSTAPYVIVGGGLAASKAAQTLRGEGFEGDLVVVTGEAHHPYERPPLSKDYLRGEVNRSAVFTVDEGWYDHNAELRTGEPATGLDTAMRRLTLADGSTLDYKKLLIATGSSPRPLPIPGADLRGVHLLRTVEQSDLLHAAIKDAEHVAIVGDGWIGMEVAASARQLGREVTVFGLGAQPLERVLGPEMGLVFGRLHTDHGVELLRRTQVAKILGEEGRAFGVETDEGRRVDADVVLLAVGATPNTGLAVEAGINLRPKELGGGIAVDGTLRTSGPDVWAAGDVASIPSVHYGRPIRVEHWQTALDSGPHAAKAMLGDEAPYDKLPYFFTDQYDLGMEYLGFVAGPDAYDEVVVSGSIESLEFVAFWTKAGRVLAGMAVNTWDRMAEIEALIRAAEPPSPEALQSFR</sequence>
<dbReference type="InterPro" id="IPR016156">
    <property type="entry name" value="FAD/NAD-linked_Rdtase_dimer_sf"/>
</dbReference>
<keyword evidence="2" id="KW-0285">Flavoprotein</keyword>
<evidence type="ECO:0000256" key="1">
    <source>
        <dbReference type="ARBA" id="ARBA00001974"/>
    </source>
</evidence>
<keyword evidence="8" id="KW-1185">Reference proteome</keyword>
<name>A0A9X3SSQ0_9ACTN</name>
<keyword evidence="3" id="KW-0274">FAD</keyword>
<comment type="cofactor">
    <cofactor evidence="1">
        <name>FAD</name>
        <dbReference type="ChEBI" id="CHEBI:57692"/>
    </cofactor>
</comment>